<dbReference type="SMART" id="SM00448">
    <property type="entry name" value="REC"/>
    <property type="match status" value="1"/>
</dbReference>
<keyword evidence="1" id="KW-0597">Phosphoprotein</keyword>
<dbReference type="Gene3D" id="3.40.50.2300">
    <property type="match status" value="1"/>
</dbReference>
<evidence type="ECO:0000259" key="2">
    <source>
        <dbReference type="PROSITE" id="PS50110"/>
    </source>
</evidence>
<organism evidence="3 4">
    <name type="scientific">Leisingera aquaemixtae</name>
    <dbReference type="NCBI Taxonomy" id="1396826"/>
    <lineage>
        <taxon>Bacteria</taxon>
        <taxon>Pseudomonadati</taxon>
        <taxon>Pseudomonadota</taxon>
        <taxon>Alphaproteobacteria</taxon>
        <taxon>Rhodobacterales</taxon>
        <taxon>Roseobacteraceae</taxon>
        <taxon>Leisingera</taxon>
    </lineage>
</organism>
<reference evidence="3 4" key="1">
    <citation type="submission" date="2015-09" db="EMBL/GenBank/DDBJ databases">
        <authorList>
            <consortium name="Swine Surveillance"/>
        </authorList>
    </citation>
    <scope>NUCLEOTIDE SEQUENCE [LARGE SCALE GENOMIC DNA]</scope>
    <source>
        <strain evidence="3 4">CECT 8399</strain>
    </source>
</reference>
<proteinExistence type="predicted"/>
<name>A0A0P1HQN3_9RHOB</name>
<dbReference type="EMBL" id="CYSR01000022">
    <property type="protein sequence ID" value="CUI00321.1"/>
    <property type="molecule type" value="Genomic_DNA"/>
</dbReference>
<evidence type="ECO:0000313" key="3">
    <source>
        <dbReference type="EMBL" id="CUI00321.1"/>
    </source>
</evidence>
<feature type="domain" description="Response regulatory" evidence="2">
    <location>
        <begin position="15"/>
        <end position="140"/>
    </location>
</feature>
<dbReference type="RefSeq" id="WP_058286402.1">
    <property type="nucleotide sequence ID" value="NZ_CP041159.1"/>
</dbReference>
<protein>
    <submittedName>
        <fullName evidence="3">Response regulator rcp1</fullName>
    </submittedName>
</protein>
<dbReference type="STRING" id="1396826.PHA8399_02449"/>
<dbReference type="GO" id="GO:0000160">
    <property type="term" value="P:phosphorelay signal transduction system"/>
    <property type="evidence" value="ECO:0007669"/>
    <property type="project" value="InterPro"/>
</dbReference>
<dbReference type="PROSITE" id="PS50110">
    <property type="entry name" value="RESPONSE_REGULATORY"/>
    <property type="match status" value="1"/>
</dbReference>
<dbReference type="CDD" id="cd17557">
    <property type="entry name" value="REC_Rcp-like"/>
    <property type="match status" value="1"/>
</dbReference>
<feature type="modified residue" description="4-aspartylphosphate" evidence="1">
    <location>
        <position position="73"/>
    </location>
</feature>
<dbReference type="AlphaFoldDB" id="A0A0P1HQN3"/>
<dbReference type="PANTHER" id="PTHR44520:SF2">
    <property type="entry name" value="RESPONSE REGULATOR RCP1"/>
    <property type="match status" value="1"/>
</dbReference>
<sequence length="153" mass="16762">MTPRGSGAAPHGDLRILLVEDDIGDAKAVLRAFRKVRISNAITRAADGIEALDILRGTGGKERIQPPFVLLADINMPRMNGIDLVRELRKDPELSGTAVFFLTTSRHDQDIDAAYGLNAAGYIVKETAGRDFLQLVEMVGRYWRIVEFPAAAT</sequence>
<evidence type="ECO:0000313" key="4">
    <source>
        <dbReference type="Proteomes" id="UP000051326"/>
    </source>
</evidence>
<gene>
    <name evidence="3" type="primary">rcp1_2</name>
    <name evidence="3" type="ORF">PHA8399_02449</name>
</gene>
<dbReference type="InterPro" id="IPR052893">
    <property type="entry name" value="TCS_response_regulator"/>
</dbReference>
<dbReference type="Pfam" id="PF00072">
    <property type="entry name" value="Response_reg"/>
    <property type="match status" value="1"/>
</dbReference>
<accession>A0A0P1HQN3</accession>
<dbReference type="Proteomes" id="UP000051326">
    <property type="component" value="Unassembled WGS sequence"/>
</dbReference>
<dbReference type="SUPFAM" id="SSF52172">
    <property type="entry name" value="CheY-like"/>
    <property type="match status" value="1"/>
</dbReference>
<dbReference type="InterPro" id="IPR011006">
    <property type="entry name" value="CheY-like_superfamily"/>
</dbReference>
<evidence type="ECO:0000256" key="1">
    <source>
        <dbReference type="PROSITE-ProRule" id="PRU00169"/>
    </source>
</evidence>
<dbReference type="PANTHER" id="PTHR44520">
    <property type="entry name" value="RESPONSE REGULATOR RCP1-RELATED"/>
    <property type="match status" value="1"/>
</dbReference>
<dbReference type="InterPro" id="IPR001789">
    <property type="entry name" value="Sig_transdc_resp-reg_receiver"/>
</dbReference>